<reference evidence="1" key="1">
    <citation type="submission" date="2020-07" db="EMBL/GenBank/DDBJ databases">
        <title>Vallitalea pronyensis genome.</title>
        <authorList>
            <person name="Postec A."/>
        </authorList>
    </citation>
    <scope>NUCLEOTIDE SEQUENCE</scope>
    <source>
        <strain evidence="1">FatNI3</strain>
    </source>
</reference>
<protein>
    <submittedName>
        <fullName evidence="1">DUF4003 family protein</fullName>
    </submittedName>
</protein>
<dbReference type="RefSeq" id="WP_212696802.1">
    <property type="nucleotide sequence ID" value="NZ_CP058649.1"/>
</dbReference>
<dbReference type="AlphaFoldDB" id="A0A8J8MGF4"/>
<evidence type="ECO:0000313" key="1">
    <source>
        <dbReference type="EMBL" id="QUI21332.1"/>
    </source>
</evidence>
<accession>A0A8J8MGF4</accession>
<gene>
    <name evidence="1" type="ORF">HZI73_03110</name>
</gene>
<sequence length="319" mass="37229">MRLENKEMIQQYLNTYHEVKSALRKEISNETIKIVALLYTISNRPFQDELFQEISARIKSKVDFSDLNGELRYILSTIIILKYDYPFTKINLLFSNLQIVDEFDLYVNHRLFIAFMLLDESNVKKRLQAASNIFYDMQDHHAFITGEEDYALSILLSGLDDSNENLMNQVEYYYKQLAKDCFKRGNALQLLSHVLTLMQLDNKDDAIKTCIFMYKRMRHEGLKVKGVMMGLFGLISAVINFNDNDAELFITEFKEIYQFMGNTKFFKKNKVYNMIIAILIMLGIHDKNQHTCYVIGQGNKQISLDYALVAAILIEGILY</sequence>
<name>A0A8J8MGF4_9FIRM</name>
<dbReference type="InterPro" id="IPR025062">
    <property type="entry name" value="DUF4003"/>
</dbReference>
<dbReference type="KEGG" id="vpy:HZI73_03110"/>
<dbReference type="Pfam" id="PF13170">
    <property type="entry name" value="DUF4003"/>
    <property type="match status" value="1"/>
</dbReference>
<dbReference type="EMBL" id="CP058649">
    <property type="protein sequence ID" value="QUI21332.1"/>
    <property type="molecule type" value="Genomic_DNA"/>
</dbReference>
<proteinExistence type="predicted"/>
<dbReference type="Proteomes" id="UP000683246">
    <property type="component" value="Chromosome"/>
</dbReference>
<keyword evidence="2" id="KW-1185">Reference proteome</keyword>
<evidence type="ECO:0000313" key="2">
    <source>
        <dbReference type="Proteomes" id="UP000683246"/>
    </source>
</evidence>
<organism evidence="1 2">
    <name type="scientific">Vallitalea pronyensis</name>
    <dbReference type="NCBI Taxonomy" id="1348613"/>
    <lineage>
        <taxon>Bacteria</taxon>
        <taxon>Bacillati</taxon>
        <taxon>Bacillota</taxon>
        <taxon>Clostridia</taxon>
        <taxon>Lachnospirales</taxon>
        <taxon>Vallitaleaceae</taxon>
        <taxon>Vallitalea</taxon>
    </lineage>
</organism>